<evidence type="ECO:0000256" key="17">
    <source>
        <dbReference type="SAM" id="SignalP"/>
    </source>
</evidence>
<evidence type="ECO:0000256" key="14">
    <source>
        <dbReference type="ARBA" id="ARBA00034559"/>
    </source>
</evidence>
<dbReference type="PRINTS" id="PR00109">
    <property type="entry name" value="TYRKINASE"/>
</dbReference>
<keyword evidence="3 17" id="KW-0732">Signal</keyword>
<dbReference type="GO" id="GO:0004714">
    <property type="term" value="F:transmembrane receptor protein tyrosine kinase activity"/>
    <property type="evidence" value="ECO:0007669"/>
    <property type="project" value="TreeGrafter"/>
</dbReference>
<keyword evidence="21" id="KW-1185">Reference proteome</keyword>
<evidence type="ECO:0000256" key="13">
    <source>
        <dbReference type="ARBA" id="ARBA00034533"/>
    </source>
</evidence>
<proteinExistence type="predicted"/>
<evidence type="ECO:0000313" key="21">
    <source>
        <dbReference type="Proteomes" id="UP000215902"/>
    </source>
</evidence>
<evidence type="ECO:0000256" key="9">
    <source>
        <dbReference type="ARBA" id="ARBA00023180"/>
    </source>
</evidence>
<dbReference type="GO" id="GO:0005886">
    <property type="term" value="C:plasma membrane"/>
    <property type="evidence" value="ECO:0007669"/>
    <property type="project" value="TreeGrafter"/>
</dbReference>
<protein>
    <recommendedName>
        <fullName evidence="13">Tyrosine-protein kinase-like otk</fullName>
    </recommendedName>
    <alternativeName>
        <fullName evidence="14">Tyrosine-protein kinase-like 7 homolog</fullName>
    </alternativeName>
</protein>
<dbReference type="Pfam" id="PF07679">
    <property type="entry name" value="I-set"/>
    <property type="match status" value="1"/>
</dbReference>
<dbReference type="GO" id="GO:0043235">
    <property type="term" value="C:receptor complex"/>
    <property type="evidence" value="ECO:0007669"/>
    <property type="project" value="TreeGrafter"/>
</dbReference>
<dbReference type="STRING" id="282301.A0A267F0F7"/>
<evidence type="ECO:0000259" key="19">
    <source>
        <dbReference type="PROSITE" id="PS50835"/>
    </source>
</evidence>
<dbReference type="InterPro" id="IPR003598">
    <property type="entry name" value="Ig_sub2"/>
</dbReference>
<evidence type="ECO:0000256" key="12">
    <source>
        <dbReference type="ARBA" id="ARBA00034516"/>
    </source>
</evidence>
<evidence type="ECO:0000256" key="11">
    <source>
        <dbReference type="ARBA" id="ARBA00034468"/>
    </source>
</evidence>
<dbReference type="PROSITE" id="PS50835">
    <property type="entry name" value="IG_LIKE"/>
    <property type="match status" value="4"/>
</dbReference>
<dbReference type="InterPro" id="IPR036179">
    <property type="entry name" value="Ig-like_dom_sf"/>
</dbReference>
<evidence type="ECO:0000256" key="3">
    <source>
        <dbReference type="ARBA" id="ARBA00022729"/>
    </source>
</evidence>
<dbReference type="PANTHER" id="PTHR24416">
    <property type="entry name" value="TYROSINE-PROTEIN KINASE RECEPTOR"/>
    <property type="match status" value="1"/>
</dbReference>
<keyword evidence="8" id="KW-0675">Receptor</keyword>
<feature type="chain" id="PRO_5012153469" description="Tyrosine-protein kinase-like otk" evidence="17">
    <location>
        <begin position="33"/>
        <end position="1352"/>
    </location>
</feature>
<dbReference type="SMART" id="SM00408">
    <property type="entry name" value="IGc2"/>
    <property type="match status" value="5"/>
</dbReference>
<keyword evidence="9" id="KW-0325">Glycoprotein</keyword>
<dbReference type="InterPro" id="IPR013098">
    <property type="entry name" value="Ig_I-set"/>
</dbReference>
<evidence type="ECO:0000256" key="10">
    <source>
        <dbReference type="ARBA" id="ARBA00023319"/>
    </source>
</evidence>
<comment type="function">
    <text evidence="11">Acts as a calcium-dependent, homophilic cell adhesion molecule that regulates neural recognition during the development of the nervous system. Component of the repulsive Plexin signaling response to regulate motor axon guidance at the embryonic stage. Also component of a receptor complex that is required in the adult visual system to innervate the lamina layer; specific targeting of R1-R6 axons.</text>
</comment>
<evidence type="ECO:0000256" key="2">
    <source>
        <dbReference type="ARBA" id="ARBA00022692"/>
    </source>
</evidence>
<dbReference type="InterPro" id="IPR007110">
    <property type="entry name" value="Ig-like_dom"/>
</dbReference>
<dbReference type="InterPro" id="IPR011009">
    <property type="entry name" value="Kinase-like_dom_sf"/>
</dbReference>
<keyword evidence="4" id="KW-0524">Neurogenesis</keyword>
<dbReference type="InterPro" id="IPR001245">
    <property type="entry name" value="Ser-Thr/Tyr_kinase_cat_dom"/>
</dbReference>
<evidence type="ECO:0000259" key="18">
    <source>
        <dbReference type="PROSITE" id="PS50011"/>
    </source>
</evidence>
<dbReference type="GO" id="GO:0007399">
    <property type="term" value="P:nervous system development"/>
    <property type="evidence" value="ECO:0007669"/>
    <property type="project" value="UniProtKB-KW"/>
</dbReference>
<dbReference type="PANTHER" id="PTHR24416:SF349">
    <property type="entry name" value="TYROSINE-PROTEIN KINASE RYK"/>
    <property type="match status" value="1"/>
</dbReference>
<feature type="domain" description="Ig-like" evidence="19">
    <location>
        <begin position="19"/>
        <end position="121"/>
    </location>
</feature>
<evidence type="ECO:0000256" key="1">
    <source>
        <dbReference type="ARBA" id="ARBA00004167"/>
    </source>
</evidence>
<dbReference type="CDD" id="cd00096">
    <property type="entry name" value="Ig"/>
    <property type="match status" value="1"/>
</dbReference>
<keyword evidence="2 16" id="KW-0812">Transmembrane</keyword>
<dbReference type="InterPro" id="IPR050122">
    <property type="entry name" value="RTK"/>
</dbReference>
<evidence type="ECO:0000256" key="8">
    <source>
        <dbReference type="ARBA" id="ARBA00023170"/>
    </source>
</evidence>
<dbReference type="Gene3D" id="2.60.40.10">
    <property type="entry name" value="Immunoglobulins"/>
    <property type="match status" value="5"/>
</dbReference>
<dbReference type="EMBL" id="NIVC01001498">
    <property type="protein sequence ID" value="PAA67260.1"/>
    <property type="molecule type" value="Genomic_DNA"/>
</dbReference>
<feature type="domain" description="Ig-like" evidence="19">
    <location>
        <begin position="726"/>
        <end position="833"/>
    </location>
</feature>
<comment type="subunit">
    <text evidence="12">Interacts with plexA; component of a receptor complex that mediates the repulsive signaling in response to Semaphorin ligands.</text>
</comment>
<dbReference type="GO" id="GO:0010976">
    <property type="term" value="P:positive regulation of neuron projection development"/>
    <property type="evidence" value="ECO:0007669"/>
    <property type="project" value="TreeGrafter"/>
</dbReference>
<dbReference type="SMART" id="SM00409">
    <property type="entry name" value="IG"/>
    <property type="match status" value="6"/>
</dbReference>
<evidence type="ECO:0000256" key="7">
    <source>
        <dbReference type="ARBA" id="ARBA00023157"/>
    </source>
</evidence>
<feature type="domain" description="Ig-like" evidence="19">
    <location>
        <begin position="485"/>
        <end position="613"/>
    </location>
</feature>
<sequence length="1352" mass="149837">MARPSASSYYWNWTLLLLPLLSVIIVDRGANADPITWQVCPPARTDIREGSLATIRCEANLESEAKDANNIYKWEYRSRAGQYSFKRLSPHPKLHYSPYGSRGDLHIRSVDRDDDGKQFMCLRGPKDANKLTRCPKETTLRVFWLNPNVTVARIEPPTNLQLKSNDRVVLECQLQASEPPTSVRWFLNGKILCRQNEQRNNSECIPMGSDFQQPSLSQLVITKLTKLLSGVYHCYVEATGGKVLTRSPLPVFFDGIGSKFGNPVHYVRNDEKVRLPTFDLDESDHKLWFTLKAFGYQHIDRKKIDMVMDSSDRSISTSGLELRNNRWRSDTTKLRISEAFAGTSHFYLVRLVLLKSQFTAEFLYEVVQTKNSGLDGNKNFEPPVTFRPLLVPINSVFVQRVYLPYRDQSSGQEWIPMPSVTWTAPGGARVPRESESPSARVRIVRDYHLQLDSARKSDSGTYTIRLENPAGSSEMPLSLLVTYPPTLSKVPVSKVATEDDKGLTIACPYSPGNVVTQLTKFDWYKYTQGSSLPVLVASSSSAPDSGADSAVVASSAIGMPTAAKSYRVSPDGALTFQSVSLHHAGVYACLAVTRLDDLGTPVSEKSDSSGNITLSVKRKFQLCPAKNSAVQLELKVQETLDCPWSGEYAPRISWSRRSGPGDAFQSIPVDTLSGGGGSGGIELSPDGTRLTFHYVSKEMRGQYRIVAEGPQGRLEKIFNVEVGAKPVFRRISPNTTVELGDTVRLDCEVTGDPRPTITWTFRPFGSGGGVGDYRPTAITQDMFKRDNSSRLLTADSLRREDLEKTRNLFLFPNGTLIIHRATMGHAGEYQCLAATVYILMPNKHTVHLRVLDPNAGEASGSSDKNSMMKTVIIVVSCAVGYLGLIVFLSICCTLRMQQKRQKRSDNMQLQEQQQQQQQQQQFVHPQQQPMLTCAATSTMLTSNGFSNSGAAKKQKQHQQPPQQQQQQHLFMNRLRDSPGGVGGGYYESAESGRSLQQLQPEYKTLLSQSGRYSPPRADLIYDGNSVSGISSSLQSTYGRLRTNTPANSIIETTLDRLCRTHQTDRKLIQYRPGILGRGLFGTVRIGTLNGATVLIKELTTDDPQLTAQFVEQMKLFNKCDHDYVTRFVGICIDSNPMEAPLMLLEYCEYNNLFEVLTGLKKHGEHLSKDHLVRMCLQVAQALEHMHCLGFVHGDIGCRNVLVAQEYNLKLTNLGPCLDRFTGQYARSSQGTLLPIRWLPPEATAYGQFGIKTDVWSFGVLVCEVFGMGRRPFARLSDSELLAAAANAAAAAAASSAAAVSAAAGFRPDQPDTCPTELAPVLDKCWSLAADRRPTAGQIVTEVSQLTRDMADV</sequence>
<reference evidence="20 21" key="1">
    <citation type="submission" date="2017-06" db="EMBL/GenBank/DDBJ databases">
        <title>A platform for efficient transgenesis in Macrostomum lignano, a flatworm model organism for stem cell research.</title>
        <authorList>
            <person name="Berezikov E."/>
        </authorList>
    </citation>
    <scope>NUCLEOTIDE SEQUENCE [LARGE SCALE GENOMIC DNA]</scope>
    <source>
        <strain evidence="20">DV1</strain>
        <tissue evidence="20">Whole organism</tissue>
    </source>
</reference>
<dbReference type="Pfam" id="PF07714">
    <property type="entry name" value="PK_Tyr_Ser-Thr"/>
    <property type="match status" value="1"/>
</dbReference>
<dbReference type="SUPFAM" id="SSF48726">
    <property type="entry name" value="Immunoglobulin"/>
    <property type="match status" value="5"/>
</dbReference>
<feature type="transmembrane region" description="Helical" evidence="16">
    <location>
        <begin position="871"/>
        <end position="894"/>
    </location>
</feature>
<dbReference type="Pfam" id="PF13927">
    <property type="entry name" value="Ig_3"/>
    <property type="match status" value="2"/>
</dbReference>
<name>A0A267F0F7_9PLAT</name>
<organism evidence="20 21">
    <name type="scientific">Macrostomum lignano</name>
    <dbReference type="NCBI Taxonomy" id="282301"/>
    <lineage>
        <taxon>Eukaryota</taxon>
        <taxon>Metazoa</taxon>
        <taxon>Spiralia</taxon>
        <taxon>Lophotrochozoa</taxon>
        <taxon>Platyhelminthes</taxon>
        <taxon>Rhabditophora</taxon>
        <taxon>Macrostomorpha</taxon>
        <taxon>Macrostomida</taxon>
        <taxon>Macrostomidae</taxon>
        <taxon>Macrostomum</taxon>
    </lineage>
</organism>
<dbReference type="Proteomes" id="UP000215902">
    <property type="component" value="Unassembled WGS sequence"/>
</dbReference>
<dbReference type="GO" id="GO:0005524">
    <property type="term" value="F:ATP binding"/>
    <property type="evidence" value="ECO:0007669"/>
    <property type="project" value="InterPro"/>
</dbReference>
<comment type="caution">
    <text evidence="20">The sequence shown here is derived from an EMBL/GenBank/DDBJ whole genome shotgun (WGS) entry which is preliminary data.</text>
</comment>
<evidence type="ECO:0000256" key="4">
    <source>
        <dbReference type="ARBA" id="ARBA00022902"/>
    </source>
</evidence>
<keyword evidence="7" id="KW-1015">Disulfide bond</keyword>
<accession>A0A267F0F7</accession>
<dbReference type="InterPro" id="IPR003599">
    <property type="entry name" value="Ig_sub"/>
</dbReference>
<feature type="compositionally biased region" description="Low complexity" evidence="15">
    <location>
        <begin position="957"/>
        <end position="967"/>
    </location>
</feature>
<feature type="region of interest" description="Disordered" evidence="15">
    <location>
        <begin position="944"/>
        <end position="967"/>
    </location>
</feature>
<evidence type="ECO:0000313" key="20">
    <source>
        <dbReference type="EMBL" id="PAA67260.1"/>
    </source>
</evidence>
<keyword evidence="6 16" id="KW-0472">Membrane</keyword>
<evidence type="ECO:0000256" key="15">
    <source>
        <dbReference type="SAM" id="MobiDB-lite"/>
    </source>
</evidence>
<feature type="domain" description="Ig-like" evidence="19">
    <location>
        <begin position="147"/>
        <end position="245"/>
    </location>
</feature>
<evidence type="ECO:0000256" key="5">
    <source>
        <dbReference type="ARBA" id="ARBA00022989"/>
    </source>
</evidence>
<feature type="domain" description="Protein kinase" evidence="18">
    <location>
        <begin position="1069"/>
        <end position="1345"/>
    </location>
</feature>
<evidence type="ECO:0000256" key="16">
    <source>
        <dbReference type="SAM" id="Phobius"/>
    </source>
</evidence>
<dbReference type="GO" id="GO:0051897">
    <property type="term" value="P:positive regulation of phosphatidylinositol 3-kinase/protein kinase B signal transduction"/>
    <property type="evidence" value="ECO:0007669"/>
    <property type="project" value="TreeGrafter"/>
</dbReference>
<evidence type="ECO:0000256" key="6">
    <source>
        <dbReference type="ARBA" id="ARBA00023136"/>
    </source>
</evidence>
<dbReference type="SUPFAM" id="SSF56112">
    <property type="entry name" value="Protein kinase-like (PK-like)"/>
    <property type="match status" value="1"/>
</dbReference>
<keyword evidence="10" id="KW-0393">Immunoglobulin domain</keyword>
<dbReference type="OrthoDB" id="2413561at2759"/>
<comment type="subcellular location">
    <subcellularLocation>
        <location evidence="1">Membrane</location>
        <topology evidence="1">Single-pass membrane protein</topology>
    </subcellularLocation>
</comment>
<dbReference type="InterPro" id="IPR013783">
    <property type="entry name" value="Ig-like_fold"/>
</dbReference>
<gene>
    <name evidence="20" type="ORF">BOX15_Mlig021928g1</name>
</gene>
<dbReference type="PROSITE" id="PS50011">
    <property type="entry name" value="PROTEIN_KINASE_DOM"/>
    <property type="match status" value="1"/>
</dbReference>
<dbReference type="Gene3D" id="1.10.510.10">
    <property type="entry name" value="Transferase(Phosphotransferase) domain 1"/>
    <property type="match status" value="1"/>
</dbReference>
<dbReference type="GO" id="GO:0007169">
    <property type="term" value="P:cell surface receptor protein tyrosine kinase signaling pathway"/>
    <property type="evidence" value="ECO:0007669"/>
    <property type="project" value="TreeGrafter"/>
</dbReference>
<keyword evidence="5 16" id="KW-1133">Transmembrane helix</keyword>
<feature type="signal peptide" evidence="17">
    <location>
        <begin position="1"/>
        <end position="32"/>
    </location>
</feature>
<dbReference type="InterPro" id="IPR000719">
    <property type="entry name" value="Prot_kinase_dom"/>
</dbReference>